<reference evidence="2 3" key="1">
    <citation type="journal article" date="2008" name="Nat. Biotechnol.">
        <title>Genome sequencing and analysis of the filamentous fungus Penicillium chrysogenum.</title>
        <authorList>
            <person name="van den Berg M.A."/>
            <person name="Albang R."/>
            <person name="Albermann K."/>
            <person name="Badger J.H."/>
            <person name="Daran J.-M."/>
            <person name="Driessen A.J.M."/>
            <person name="Garcia-Estrada C."/>
            <person name="Fedorova N.D."/>
            <person name="Harris D.M."/>
            <person name="Heijne W.H.M."/>
            <person name="Joardar V.S."/>
            <person name="Kiel J.A.K.W."/>
            <person name="Kovalchuk A."/>
            <person name="Martin J.F."/>
            <person name="Nierman W.C."/>
            <person name="Nijland J.G."/>
            <person name="Pronk J.T."/>
            <person name="Roubos J.A."/>
            <person name="van der Klei I.J."/>
            <person name="van Peij N.N.M.E."/>
            <person name="Veenhuis M."/>
            <person name="von Doehren H."/>
            <person name="Wagner C."/>
            <person name="Wortman J.R."/>
            <person name="Bovenberg R.A.L."/>
        </authorList>
    </citation>
    <scope>NUCLEOTIDE SEQUENCE [LARGE SCALE GENOMIC DNA]</scope>
    <source>
        <strain evidence="3">ATCC 28089 / DSM 1075 / NRRL 1951 / Wisconsin 54-1255</strain>
    </source>
</reference>
<dbReference type="VEuPathDB" id="FungiDB:PCH_Pc03g00110"/>
<sequence length="110" mass="11529">MGSRSAEIGKAGSHQDAASHMAVSKRAKIACIQPAVSFSNFVAVPPHLPLSPKAHAMRWLCGVAVSNIKGIAIVFFGTTNNRRGQTATSSAGALLRPRGERRNGADSQGY</sequence>
<evidence type="ECO:0000256" key="1">
    <source>
        <dbReference type="SAM" id="MobiDB-lite"/>
    </source>
</evidence>
<name>B6GVR0_PENRW</name>
<proteinExistence type="predicted"/>
<evidence type="ECO:0000313" key="3">
    <source>
        <dbReference type="Proteomes" id="UP000000724"/>
    </source>
</evidence>
<keyword evidence="3" id="KW-1185">Reference proteome</keyword>
<feature type="region of interest" description="Disordered" evidence="1">
    <location>
        <begin position="82"/>
        <end position="110"/>
    </location>
</feature>
<dbReference type="HOGENOM" id="CLU_2171865_0_0_1"/>
<dbReference type="Proteomes" id="UP000000724">
    <property type="component" value="Contig Pc00c03"/>
</dbReference>
<dbReference type="EMBL" id="AM920418">
    <property type="protein sequence ID" value="CAP78973.1"/>
    <property type="molecule type" value="Genomic_DNA"/>
</dbReference>
<evidence type="ECO:0000313" key="2">
    <source>
        <dbReference type="EMBL" id="CAP78973.1"/>
    </source>
</evidence>
<feature type="compositionally biased region" description="Polar residues" evidence="1">
    <location>
        <begin position="82"/>
        <end position="91"/>
    </location>
</feature>
<accession>B6GVR0</accession>
<dbReference type="AlphaFoldDB" id="B6GVR0"/>
<organism evidence="2 3">
    <name type="scientific">Penicillium rubens (strain ATCC 28089 / DSM 1075 / NRRL 1951 / Wisconsin 54-1255)</name>
    <name type="common">Penicillium chrysogenum</name>
    <dbReference type="NCBI Taxonomy" id="500485"/>
    <lineage>
        <taxon>Eukaryota</taxon>
        <taxon>Fungi</taxon>
        <taxon>Dikarya</taxon>
        <taxon>Ascomycota</taxon>
        <taxon>Pezizomycotina</taxon>
        <taxon>Eurotiomycetes</taxon>
        <taxon>Eurotiomycetidae</taxon>
        <taxon>Eurotiales</taxon>
        <taxon>Aspergillaceae</taxon>
        <taxon>Penicillium</taxon>
        <taxon>Penicillium chrysogenum species complex</taxon>
    </lineage>
</organism>
<protein>
    <submittedName>
        <fullName evidence="2">Uncharacterized protein</fullName>
    </submittedName>
</protein>
<gene>
    <name evidence="2" type="ORF">Pc03g00110</name>
    <name evidence="2" type="ORF">PCH_Pc03g00110</name>
</gene>